<evidence type="ECO:0000259" key="10">
    <source>
        <dbReference type="PROSITE" id="PS51198"/>
    </source>
</evidence>
<dbReference type="PANTHER" id="PTHR11070">
    <property type="entry name" value="UVRD / RECB / PCRA DNA HELICASE FAMILY MEMBER"/>
    <property type="match status" value="1"/>
</dbReference>
<dbReference type="Pfam" id="PF13361">
    <property type="entry name" value="UvrD_C"/>
    <property type="match status" value="2"/>
</dbReference>
<dbReference type="InterPro" id="IPR014017">
    <property type="entry name" value="DNA_helicase_UvrD-like_C"/>
</dbReference>
<keyword evidence="2 9" id="KW-0378">Hydrolase</keyword>
<dbReference type="InterPro" id="IPR000212">
    <property type="entry name" value="DNA_helicase_UvrD/REP"/>
</dbReference>
<dbReference type="PROSITE" id="PS51198">
    <property type="entry name" value="UVRD_HELICASE_ATP_BIND"/>
    <property type="match status" value="1"/>
</dbReference>
<dbReference type="GO" id="GO:0016887">
    <property type="term" value="F:ATP hydrolysis activity"/>
    <property type="evidence" value="ECO:0007669"/>
    <property type="project" value="RHEA"/>
</dbReference>
<name>A0A1T4RTI7_9ACTN</name>
<keyword evidence="12" id="KW-1185">Reference proteome</keyword>
<evidence type="ECO:0000256" key="9">
    <source>
        <dbReference type="PROSITE-ProRule" id="PRU00560"/>
    </source>
</evidence>
<evidence type="ECO:0000256" key="3">
    <source>
        <dbReference type="ARBA" id="ARBA00022806"/>
    </source>
</evidence>
<dbReference type="AlphaFoldDB" id="A0A1T4RTI7"/>
<dbReference type="EMBL" id="FUWS01000007">
    <property type="protein sequence ID" value="SKA19262.1"/>
    <property type="molecule type" value="Genomic_DNA"/>
</dbReference>
<keyword evidence="3 9" id="KW-0347">Helicase</keyword>
<evidence type="ECO:0000256" key="1">
    <source>
        <dbReference type="ARBA" id="ARBA00022741"/>
    </source>
</evidence>
<proteinExistence type="predicted"/>
<evidence type="ECO:0000256" key="8">
    <source>
        <dbReference type="ARBA" id="ARBA00048988"/>
    </source>
</evidence>
<dbReference type="InterPro" id="IPR027417">
    <property type="entry name" value="P-loop_NTPase"/>
</dbReference>
<dbReference type="PANTHER" id="PTHR11070:SF45">
    <property type="entry name" value="DNA 3'-5' HELICASE"/>
    <property type="match status" value="1"/>
</dbReference>
<dbReference type="EC" id="5.6.2.4" evidence="7"/>
<accession>A0A1T4RTI7</accession>
<dbReference type="GO" id="GO:0000725">
    <property type="term" value="P:recombinational repair"/>
    <property type="evidence" value="ECO:0007669"/>
    <property type="project" value="TreeGrafter"/>
</dbReference>
<evidence type="ECO:0000256" key="6">
    <source>
        <dbReference type="ARBA" id="ARBA00034617"/>
    </source>
</evidence>
<feature type="domain" description="UvrD-like helicase ATP-binding" evidence="10">
    <location>
        <begin position="253"/>
        <end position="555"/>
    </location>
</feature>
<dbReference type="GO" id="GO:0005829">
    <property type="term" value="C:cytosol"/>
    <property type="evidence" value="ECO:0007669"/>
    <property type="project" value="TreeGrafter"/>
</dbReference>
<gene>
    <name evidence="11" type="ORF">SAMN02745673_02966</name>
</gene>
<dbReference type="Pfam" id="PF00580">
    <property type="entry name" value="UvrD-helicase"/>
    <property type="match status" value="1"/>
</dbReference>
<protein>
    <recommendedName>
        <fullName evidence="7">DNA 3'-5' helicase</fullName>
        <ecNumber evidence="7">5.6.2.4</ecNumber>
    </recommendedName>
</protein>
<comment type="catalytic activity">
    <reaction evidence="8">
        <text>ATP + H2O = ADP + phosphate + H(+)</text>
        <dbReference type="Rhea" id="RHEA:13065"/>
        <dbReference type="ChEBI" id="CHEBI:15377"/>
        <dbReference type="ChEBI" id="CHEBI:15378"/>
        <dbReference type="ChEBI" id="CHEBI:30616"/>
        <dbReference type="ChEBI" id="CHEBI:43474"/>
        <dbReference type="ChEBI" id="CHEBI:456216"/>
        <dbReference type="EC" id="5.6.2.4"/>
    </reaction>
</comment>
<dbReference type="InterPro" id="IPR014016">
    <property type="entry name" value="UvrD-like_ATP-bd"/>
</dbReference>
<dbReference type="Proteomes" id="UP000190637">
    <property type="component" value="Unassembled WGS sequence"/>
</dbReference>
<organism evidence="11 12">
    <name type="scientific">Marinactinospora thermotolerans DSM 45154</name>
    <dbReference type="NCBI Taxonomy" id="1122192"/>
    <lineage>
        <taxon>Bacteria</taxon>
        <taxon>Bacillati</taxon>
        <taxon>Actinomycetota</taxon>
        <taxon>Actinomycetes</taxon>
        <taxon>Streptosporangiales</taxon>
        <taxon>Nocardiopsidaceae</taxon>
        <taxon>Marinactinospora</taxon>
    </lineage>
</organism>
<keyword evidence="4 9" id="KW-0067">ATP-binding</keyword>
<reference evidence="11 12" key="1">
    <citation type="submission" date="2017-02" db="EMBL/GenBank/DDBJ databases">
        <authorList>
            <person name="Peterson S.W."/>
        </authorList>
    </citation>
    <scope>NUCLEOTIDE SEQUENCE [LARGE SCALE GENOMIC DNA]</scope>
    <source>
        <strain evidence="11 12">DSM 45154</strain>
    </source>
</reference>
<evidence type="ECO:0000256" key="4">
    <source>
        <dbReference type="ARBA" id="ARBA00022840"/>
    </source>
</evidence>
<dbReference type="GO" id="GO:0043138">
    <property type="term" value="F:3'-5' DNA helicase activity"/>
    <property type="evidence" value="ECO:0007669"/>
    <property type="project" value="UniProtKB-EC"/>
</dbReference>
<evidence type="ECO:0000256" key="2">
    <source>
        <dbReference type="ARBA" id="ARBA00022801"/>
    </source>
</evidence>
<dbReference type="RefSeq" id="WP_078762260.1">
    <property type="nucleotide sequence ID" value="NZ_FUWS01000007.1"/>
</dbReference>
<dbReference type="STRING" id="1122192.SAMN02745673_02966"/>
<dbReference type="GO" id="GO:0003677">
    <property type="term" value="F:DNA binding"/>
    <property type="evidence" value="ECO:0007669"/>
    <property type="project" value="InterPro"/>
</dbReference>
<evidence type="ECO:0000313" key="12">
    <source>
        <dbReference type="Proteomes" id="UP000190637"/>
    </source>
</evidence>
<dbReference type="GO" id="GO:0005524">
    <property type="term" value="F:ATP binding"/>
    <property type="evidence" value="ECO:0007669"/>
    <property type="project" value="UniProtKB-UniRule"/>
</dbReference>
<comment type="catalytic activity">
    <reaction evidence="6">
        <text>Couples ATP hydrolysis with the unwinding of duplex DNA by translocating in the 3'-5' direction.</text>
        <dbReference type="EC" id="5.6.2.4"/>
    </reaction>
</comment>
<feature type="binding site" evidence="9">
    <location>
        <begin position="274"/>
        <end position="281"/>
    </location>
    <ligand>
        <name>ATP</name>
        <dbReference type="ChEBI" id="CHEBI:30616"/>
    </ligand>
</feature>
<keyword evidence="5" id="KW-0413">Isomerase</keyword>
<evidence type="ECO:0000313" key="11">
    <source>
        <dbReference type="EMBL" id="SKA19262.1"/>
    </source>
</evidence>
<keyword evidence="1 9" id="KW-0547">Nucleotide-binding</keyword>
<evidence type="ECO:0000256" key="7">
    <source>
        <dbReference type="ARBA" id="ARBA00034808"/>
    </source>
</evidence>
<dbReference type="Gene3D" id="3.40.50.300">
    <property type="entry name" value="P-loop containing nucleotide triphosphate hydrolases"/>
    <property type="match status" value="2"/>
</dbReference>
<dbReference type="OrthoDB" id="3196525at2"/>
<dbReference type="SUPFAM" id="SSF52540">
    <property type="entry name" value="P-loop containing nucleoside triphosphate hydrolases"/>
    <property type="match status" value="1"/>
</dbReference>
<sequence length="715" mass="80532">MPQLAIDATCLPQYDKLDRPTRERLLAATRKFRELPLQALLAHPDLRIRSLPAGQDPRIRTFRISDSWTGVMLAPESGETFLLVHLLPRESAEEWAGDQRHDVNTVMGTLERRDATALQRSPLREPVNRADVHHHSDRGLFDHVSDHDLKRLGIDEEILDFCRSIGDPAELRDWGPALPQDQYEVLTELAQGHSVERVMREVVQPRQPVVGAVAADDYDSAIRNTRDRVVLVEDDQEIEDVLAGEFNAWRVYLHPKQRELAYRPRFNGPAKVSGGPGTGKTVVALHRVKHLTEHLPLGGRVLLTSFTNALVESLKRNLALLLPGELIDDVDVITADKLALDVVKDEHPDIRLRSDTRGLFANVARKHELPWPADFVYQEYRHVVMAQEITTLEGYLDPDARRGRSTPLTTDQRRDVWHAISDARAVMRQTRRLPALELHAEAARILRARPERPYTNVVVDEAQDLHPAQWRTLRAAVDPGPNDMFIAGDNRQRIYDSVVSFKQLGIGIVGRSYPLRVNYRTTTEILTWAGEILRGQRIDELGETTPEPSGATRSVLRGHPPELYGAADETAELDALARRVQGWLSSGIAPGDVCVTARTKRIRDTVVRRLREHGLPVAVFNPREHAVTDTTGTVRVTTMHGVKGLEFRAVAVVGVTAEALPRMDHVTPLEVDEHQHEADLAAQRSLLYVACTRARESLYVSWHGRPSPFLPRPRR</sequence>
<evidence type="ECO:0000256" key="5">
    <source>
        <dbReference type="ARBA" id="ARBA00023235"/>
    </source>
</evidence>